<comment type="caution">
    <text evidence="1">The sequence shown here is derived from an EMBL/GenBank/DDBJ whole genome shotgun (WGS) entry which is preliminary data.</text>
</comment>
<dbReference type="Gene3D" id="2.170.120.40">
    <property type="entry name" value="YbbR-like domain"/>
    <property type="match status" value="1"/>
</dbReference>
<dbReference type="Gene3D" id="2.170.120.30">
    <property type="match status" value="2"/>
</dbReference>
<protein>
    <recommendedName>
        <fullName evidence="3">YbbR-like domain-containing protein</fullName>
    </recommendedName>
</protein>
<dbReference type="AlphaFoldDB" id="S0FWP2"/>
<dbReference type="InterPro" id="IPR053154">
    <property type="entry name" value="c-di-AMP_regulator"/>
</dbReference>
<evidence type="ECO:0000313" key="2">
    <source>
        <dbReference type="Proteomes" id="UP000014216"/>
    </source>
</evidence>
<dbReference type="PANTHER" id="PTHR37804:SF1">
    <property type="entry name" value="CDAA REGULATORY PROTEIN CDAR"/>
    <property type="match status" value="1"/>
</dbReference>
<dbReference type="PANTHER" id="PTHR37804">
    <property type="entry name" value="CDAA REGULATORY PROTEIN CDAR"/>
    <property type="match status" value="1"/>
</dbReference>
<accession>S0FWP2</accession>
<evidence type="ECO:0000313" key="1">
    <source>
        <dbReference type="EMBL" id="EMS77559.1"/>
    </source>
</evidence>
<evidence type="ECO:0008006" key="3">
    <source>
        <dbReference type="Google" id="ProtNLM"/>
    </source>
</evidence>
<organism evidence="1 2">
    <name type="scientific">Desulfotignum phosphitoxidans DSM 13687</name>
    <dbReference type="NCBI Taxonomy" id="1286635"/>
    <lineage>
        <taxon>Bacteria</taxon>
        <taxon>Pseudomonadati</taxon>
        <taxon>Thermodesulfobacteriota</taxon>
        <taxon>Desulfobacteria</taxon>
        <taxon>Desulfobacterales</taxon>
        <taxon>Desulfobacteraceae</taxon>
        <taxon>Desulfotignum</taxon>
    </lineage>
</organism>
<name>S0FWP2_9BACT</name>
<dbReference type="InterPro" id="IPR012505">
    <property type="entry name" value="YbbR"/>
</dbReference>
<sequence length="316" mass="35436">MPSGMPDLRNHKKCFPFLLILLLCLWGCTPEPLETHLLLPVEFANVPKGMLVTQFRTDKIEIRIKADPRLIERINDKPIHYPADLYTDLDIDPAGATESIGPGYYMLPVDKRRIPMDPAITILEISPSYLGVRLEKEITREFKIEVPCSGDPLEGFIALAPAPDPSSVTLSGAESVINDIQVLKTRPVDLTQAKESFKKEVPLDLEASRHITSDLPIIVVSVQIQEKQVEKSIEHLPIQIRNCTYSARVEPDVMTIAVKGPYSTIHTKETLDQIFAFLDLDGMEPGVYARHTYINIPVGLTMTRSDPRVFTVTIEK</sequence>
<dbReference type="Pfam" id="PF07949">
    <property type="entry name" value="YbbR"/>
    <property type="match status" value="1"/>
</dbReference>
<reference evidence="1 2" key="1">
    <citation type="journal article" date="2013" name="Genome Announc.">
        <title>Draft Genome Sequence of Desulfotignum phosphitoxidans DSM 13687 Strain FiPS-3.</title>
        <authorList>
            <person name="Poehlein A."/>
            <person name="Daniel R."/>
            <person name="Simeonova D.D."/>
        </authorList>
    </citation>
    <scope>NUCLEOTIDE SEQUENCE [LARGE SCALE GENOMIC DNA]</scope>
    <source>
        <strain evidence="1 2">DSM 13687</strain>
    </source>
</reference>
<dbReference type="EMBL" id="APJX01000014">
    <property type="protein sequence ID" value="EMS77559.1"/>
    <property type="molecule type" value="Genomic_DNA"/>
</dbReference>
<gene>
    <name evidence="1" type="ORF">Dpo_14c00430</name>
</gene>
<proteinExistence type="predicted"/>
<dbReference type="OrthoDB" id="5414462at2"/>
<keyword evidence="2" id="KW-1185">Reference proteome</keyword>
<dbReference type="Proteomes" id="UP000014216">
    <property type="component" value="Unassembled WGS sequence"/>
</dbReference>